<feature type="transmembrane region" description="Helical" evidence="2">
    <location>
        <begin position="191"/>
        <end position="215"/>
    </location>
</feature>
<dbReference type="Pfam" id="PF14997">
    <property type="entry name" value="CECR6_TMEM121"/>
    <property type="match status" value="1"/>
</dbReference>
<protein>
    <submittedName>
        <fullName evidence="3">Uncharacterized protein</fullName>
    </submittedName>
</protein>
<keyword evidence="2" id="KW-0812">Transmembrane</keyword>
<feature type="transmembrane region" description="Helical" evidence="2">
    <location>
        <begin position="46"/>
        <end position="68"/>
    </location>
</feature>
<sequence length="314" mass="35982">MGEEVRSGCVDVFVKVLCLIVLVTQNALIDYYLIQFGSGTGFRRGYIWIICDSLVLIFWAVAFVMVRIRAKQPYPEIPKKERHIPQELPFAYCSWLIYAGVLIAKLVKIYNSKDHPQIFWWLSSSDMLTIAVSMSGLIFMLLAYSHHEDVDNAKYRLQIQKLGTVVGLAILDTTDLLDMLHEVESNATLPFHLRAAILAFGCICIVLPVFPLFALRLIAAKRSAHKRNSESWEQVFLLKNVLFMLLVDIPYFAIRCHLWLDYGMSASVFLTKNLIMFLRGAFDLLQEVKLCSSTRDKKKNRPLLELGLVVRFNK</sequence>
<feature type="transmembrane region" description="Helical" evidence="2">
    <location>
        <begin position="119"/>
        <end position="143"/>
    </location>
</feature>
<keyword evidence="2" id="KW-0472">Membrane</keyword>
<dbReference type="InterPro" id="IPR032776">
    <property type="entry name" value="CECR6/TMEM121"/>
</dbReference>
<dbReference type="OMA" id="MVFGPNM"/>
<dbReference type="PANTHER" id="PTHR47399:SF1">
    <property type="entry name" value="TRANSMEMBRANE PROTEIN 121B"/>
    <property type="match status" value="1"/>
</dbReference>
<comment type="similarity">
    <text evidence="1">Belongs to the TMEM121 family.</text>
</comment>
<feature type="transmembrane region" description="Helical" evidence="2">
    <location>
        <begin position="12"/>
        <end position="34"/>
    </location>
</feature>
<dbReference type="KEGG" id="spu:753558"/>
<feature type="transmembrane region" description="Helical" evidence="2">
    <location>
        <begin position="89"/>
        <end position="107"/>
    </location>
</feature>
<evidence type="ECO:0000313" key="3">
    <source>
        <dbReference type="EnsemblMetazoa" id="XP_001182643"/>
    </source>
</evidence>
<evidence type="ECO:0000256" key="1">
    <source>
        <dbReference type="ARBA" id="ARBA00007711"/>
    </source>
</evidence>
<dbReference type="GeneID" id="753558"/>
<dbReference type="InParanoid" id="A0A7M7G3R8"/>
<dbReference type="OrthoDB" id="5964337at2759"/>
<name>A0A7M7G3R8_STRPU</name>
<evidence type="ECO:0000313" key="4">
    <source>
        <dbReference type="Proteomes" id="UP000007110"/>
    </source>
</evidence>
<keyword evidence="2" id="KW-1133">Transmembrane helix</keyword>
<accession>A0A7M7G3R8</accession>
<evidence type="ECO:0000256" key="2">
    <source>
        <dbReference type="SAM" id="Phobius"/>
    </source>
</evidence>
<dbReference type="PANTHER" id="PTHR47399">
    <property type="entry name" value="TRANSMEMBRANE PROTEIN 121B"/>
    <property type="match status" value="1"/>
</dbReference>
<organism evidence="3 4">
    <name type="scientific">Strongylocentrotus purpuratus</name>
    <name type="common">Purple sea urchin</name>
    <dbReference type="NCBI Taxonomy" id="7668"/>
    <lineage>
        <taxon>Eukaryota</taxon>
        <taxon>Metazoa</taxon>
        <taxon>Echinodermata</taxon>
        <taxon>Eleutherozoa</taxon>
        <taxon>Echinozoa</taxon>
        <taxon>Echinoidea</taxon>
        <taxon>Euechinoidea</taxon>
        <taxon>Echinacea</taxon>
        <taxon>Camarodonta</taxon>
        <taxon>Echinidea</taxon>
        <taxon>Strongylocentrotidae</taxon>
        <taxon>Strongylocentrotus</taxon>
    </lineage>
</organism>
<proteinExistence type="inferred from homology"/>
<dbReference type="AlphaFoldDB" id="A0A7M7G3R8"/>
<keyword evidence="4" id="KW-1185">Reference proteome</keyword>
<dbReference type="InterPro" id="IPR026624">
    <property type="entry name" value="CECR6"/>
</dbReference>
<reference evidence="4" key="1">
    <citation type="submission" date="2015-02" db="EMBL/GenBank/DDBJ databases">
        <title>Genome sequencing for Strongylocentrotus purpuratus.</title>
        <authorList>
            <person name="Murali S."/>
            <person name="Liu Y."/>
            <person name="Vee V."/>
            <person name="English A."/>
            <person name="Wang M."/>
            <person name="Skinner E."/>
            <person name="Han Y."/>
            <person name="Muzny D.M."/>
            <person name="Worley K.C."/>
            <person name="Gibbs R.A."/>
        </authorList>
    </citation>
    <scope>NUCLEOTIDE SEQUENCE</scope>
</reference>
<dbReference type="RefSeq" id="XP_001182643.1">
    <property type="nucleotide sequence ID" value="XM_001182643.2"/>
</dbReference>
<reference evidence="3" key="2">
    <citation type="submission" date="2021-01" db="UniProtKB">
        <authorList>
            <consortium name="EnsemblMetazoa"/>
        </authorList>
    </citation>
    <scope>IDENTIFICATION</scope>
</reference>
<dbReference type="FunCoup" id="A0A7M7G3R8">
    <property type="interactions" value="6"/>
</dbReference>
<dbReference type="EnsemblMetazoa" id="XM_001182643">
    <property type="protein sequence ID" value="XP_001182643"/>
    <property type="gene ID" value="LOC753558"/>
</dbReference>
<dbReference type="Proteomes" id="UP000007110">
    <property type="component" value="Unassembled WGS sequence"/>
</dbReference>